<reference evidence="8" key="1">
    <citation type="journal article" date="2021" name="Sci. Rep.">
        <title>Diploid genomic architecture of Nitzschia inconspicua, an elite biomass production diatom.</title>
        <authorList>
            <person name="Oliver A."/>
            <person name="Podell S."/>
            <person name="Pinowska A."/>
            <person name="Traller J.C."/>
            <person name="Smith S.R."/>
            <person name="McClure R."/>
            <person name="Beliaev A."/>
            <person name="Bohutskyi P."/>
            <person name="Hill E.A."/>
            <person name="Rabines A."/>
            <person name="Zheng H."/>
            <person name="Allen L.Z."/>
            <person name="Kuo A."/>
            <person name="Grigoriev I.V."/>
            <person name="Allen A.E."/>
            <person name="Hazlebeck D."/>
            <person name="Allen E.E."/>
        </authorList>
    </citation>
    <scope>NUCLEOTIDE SEQUENCE</scope>
    <source>
        <strain evidence="8">Hildebrandi</strain>
    </source>
</reference>
<comment type="caution">
    <text evidence="8">The sequence shown here is derived from an EMBL/GenBank/DDBJ whole genome shotgun (WGS) entry which is preliminary data.</text>
</comment>
<feature type="transmembrane region" description="Helical" evidence="7">
    <location>
        <begin position="49"/>
        <end position="73"/>
    </location>
</feature>
<keyword evidence="5 7" id="KW-0472">Membrane</keyword>
<dbReference type="InterPro" id="IPR004923">
    <property type="entry name" value="FTR1/Fip1/EfeU"/>
</dbReference>
<dbReference type="PANTHER" id="PTHR31632">
    <property type="entry name" value="IRON TRANSPORTER FTH1"/>
    <property type="match status" value="1"/>
</dbReference>
<evidence type="ECO:0000256" key="2">
    <source>
        <dbReference type="ARBA" id="ARBA00008333"/>
    </source>
</evidence>
<dbReference type="GO" id="GO:0033573">
    <property type="term" value="C:high-affinity iron permease complex"/>
    <property type="evidence" value="ECO:0007669"/>
    <property type="project" value="InterPro"/>
</dbReference>
<evidence type="ECO:0000256" key="5">
    <source>
        <dbReference type="ARBA" id="ARBA00023136"/>
    </source>
</evidence>
<keyword evidence="4 7" id="KW-1133">Transmembrane helix</keyword>
<dbReference type="EMBL" id="JAGRRH010000009">
    <property type="protein sequence ID" value="KAG7364164.1"/>
    <property type="molecule type" value="Genomic_DNA"/>
</dbReference>
<evidence type="ECO:0000256" key="3">
    <source>
        <dbReference type="ARBA" id="ARBA00022692"/>
    </source>
</evidence>
<evidence type="ECO:0000256" key="4">
    <source>
        <dbReference type="ARBA" id="ARBA00022989"/>
    </source>
</evidence>
<dbReference type="Proteomes" id="UP000693970">
    <property type="component" value="Unassembled WGS sequence"/>
</dbReference>
<gene>
    <name evidence="8" type="ORF">IV203_037366</name>
</gene>
<keyword evidence="9" id="KW-1185">Reference proteome</keyword>
<organism evidence="8 9">
    <name type="scientific">Nitzschia inconspicua</name>
    <dbReference type="NCBI Taxonomy" id="303405"/>
    <lineage>
        <taxon>Eukaryota</taxon>
        <taxon>Sar</taxon>
        <taxon>Stramenopiles</taxon>
        <taxon>Ochrophyta</taxon>
        <taxon>Bacillariophyta</taxon>
        <taxon>Bacillariophyceae</taxon>
        <taxon>Bacillariophycidae</taxon>
        <taxon>Bacillariales</taxon>
        <taxon>Bacillariaceae</taxon>
        <taxon>Nitzschia</taxon>
    </lineage>
</organism>
<feature type="region of interest" description="Disordered" evidence="6">
    <location>
        <begin position="302"/>
        <end position="360"/>
    </location>
</feature>
<evidence type="ECO:0008006" key="10">
    <source>
        <dbReference type="Google" id="ProtNLM"/>
    </source>
</evidence>
<name>A0A9K3LLS0_9STRA</name>
<reference evidence="8" key="2">
    <citation type="submission" date="2021-04" db="EMBL/GenBank/DDBJ databases">
        <authorList>
            <person name="Podell S."/>
        </authorList>
    </citation>
    <scope>NUCLEOTIDE SEQUENCE</scope>
    <source>
        <strain evidence="8">Hildebrandi</strain>
    </source>
</reference>
<evidence type="ECO:0000256" key="6">
    <source>
        <dbReference type="SAM" id="MobiDB-lite"/>
    </source>
</evidence>
<evidence type="ECO:0000256" key="7">
    <source>
        <dbReference type="SAM" id="Phobius"/>
    </source>
</evidence>
<sequence>MSDLLNFAVITIFAREVLEGGIIIGEYRTVILRSNWDGSEISQRQALRAVTVSAIVAAFVAVVVCAAIAIPLAILSKDFNDETAMVIEGASKIVAAVCLLQLSLKMPKFFGLYYSKAQLKKIKNGETIDESSDTTTLTLRSIRFNVAWNIWREVAECGVFLIPFFLTGQGIIAIPLSALVGSVVGGAICLFIYYANKHFKSRTGLTVFTVSIFVLLSTGLFSGGCHKFEMAYGYTTVVWTLDGNFWSVDRLPMTIFKPFGYSDVRTVLQIVTFWGWMLMSVFLHYLKYKRCRKPAADVAADGMTKTTESSPDSTPASISVEDQTRELSQSVKSGDEVGATDTTSLDIEAAERPLNEYAEA</sequence>
<accession>A0A9K3LLS0</accession>
<evidence type="ECO:0000313" key="9">
    <source>
        <dbReference type="Proteomes" id="UP000693970"/>
    </source>
</evidence>
<feature type="transmembrane region" description="Helical" evidence="7">
    <location>
        <begin position="205"/>
        <end position="224"/>
    </location>
</feature>
<feature type="transmembrane region" description="Helical" evidence="7">
    <location>
        <begin position="172"/>
        <end position="193"/>
    </location>
</feature>
<feature type="transmembrane region" description="Helical" evidence="7">
    <location>
        <begin position="266"/>
        <end position="286"/>
    </location>
</feature>
<evidence type="ECO:0000313" key="8">
    <source>
        <dbReference type="EMBL" id="KAG7364164.1"/>
    </source>
</evidence>
<dbReference type="OrthoDB" id="4364at2759"/>
<dbReference type="AlphaFoldDB" id="A0A9K3LLS0"/>
<proteinExistence type="inferred from homology"/>
<evidence type="ECO:0000256" key="1">
    <source>
        <dbReference type="ARBA" id="ARBA00004141"/>
    </source>
</evidence>
<dbReference type="Pfam" id="PF03239">
    <property type="entry name" value="FTR1"/>
    <property type="match status" value="1"/>
</dbReference>
<comment type="subcellular location">
    <subcellularLocation>
        <location evidence="1">Membrane</location>
        <topology evidence="1">Multi-pass membrane protein</topology>
    </subcellularLocation>
</comment>
<comment type="similarity">
    <text evidence="2">Belongs to the oxidase-dependent Fe transporter (OFeT) (TC 9.A.10.1) family.</text>
</comment>
<feature type="compositionally biased region" description="Polar residues" evidence="6">
    <location>
        <begin position="304"/>
        <end position="332"/>
    </location>
</feature>
<dbReference type="GO" id="GO:0015093">
    <property type="term" value="F:ferrous iron transmembrane transporter activity"/>
    <property type="evidence" value="ECO:0007669"/>
    <property type="project" value="TreeGrafter"/>
</dbReference>
<protein>
    <recommendedName>
        <fullName evidence="10">Iron permease FTR1</fullName>
    </recommendedName>
</protein>
<keyword evidence="3 7" id="KW-0812">Transmembrane</keyword>
<dbReference type="PANTHER" id="PTHR31632:SF2">
    <property type="entry name" value="PLASMA MEMBRANE IRON PERMEASE"/>
    <property type="match status" value="1"/>
</dbReference>